<evidence type="ECO:0000256" key="2">
    <source>
        <dbReference type="ARBA" id="ARBA00022833"/>
    </source>
</evidence>
<dbReference type="Gene3D" id="3.55.30.10">
    <property type="entry name" value="Hsp33 domain"/>
    <property type="match status" value="1"/>
</dbReference>
<keyword evidence="1 6" id="KW-0963">Cytoplasm</keyword>
<accession>A0A2T3W820</accession>
<dbReference type="InterPro" id="IPR000397">
    <property type="entry name" value="Heat_shock_Hsp33"/>
</dbReference>
<comment type="function">
    <text evidence="6">Redox regulated molecular chaperone. Protects both thermally unfolding and oxidatively damaged proteins from irreversible aggregation. Plays an important role in the bacterial defense system toward oxidative stress.</text>
</comment>
<dbReference type="EMBL" id="PYSV01000009">
    <property type="protein sequence ID" value="PTA67893.1"/>
    <property type="molecule type" value="Genomic_DNA"/>
</dbReference>
<dbReference type="GO" id="GO:0005737">
    <property type="term" value="C:cytoplasm"/>
    <property type="evidence" value="ECO:0007669"/>
    <property type="project" value="UniProtKB-SubCell"/>
</dbReference>
<evidence type="ECO:0000313" key="7">
    <source>
        <dbReference type="EMBL" id="PTA67893.1"/>
    </source>
</evidence>
<proteinExistence type="inferred from homology"/>
<comment type="similarity">
    <text evidence="6">Belongs to the HSP33 family.</text>
</comment>
<dbReference type="SUPFAM" id="SSF118352">
    <property type="entry name" value="HSP33 redox switch-like"/>
    <property type="match status" value="1"/>
</dbReference>
<keyword evidence="5 6" id="KW-0676">Redox-active center</keyword>
<protein>
    <recommendedName>
        <fullName evidence="6">33 kDa chaperonin</fullName>
    </recommendedName>
    <alternativeName>
        <fullName evidence="6">Heat shock protein 33 homolog</fullName>
        <shortName evidence="6">HSP33</shortName>
    </alternativeName>
</protein>
<dbReference type="CDD" id="cd00498">
    <property type="entry name" value="Hsp33"/>
    <property type="match status" value="1"/>
</dbReference>
<dbReference type="Pfam" id="PF01430">
    <property type="entry name" value="HSP33"/>
    <property type="match status" value="1"/>
</dbReference>
<keyword evidence="2 6" id="KW-0862">Zinc</keyword>
<evidence type="ECO:0000256" key="1">
    <source>
        <dbReference type="ARBA" id="ARBA00022490"/>
    </source>
</evidence>
<evidence type="ECO:0000313" key="8">
    <source>
        <dbReference type="Proteomes" id="UP000240317"/>
    </source>
</evidence>
<keyword evidence="4 6" id="KW-0143">Chaperone</keyword>
<dbReference type="Proteomes" id="UP000240317">
    <property type="component" value="Unassembled WGS sequence"/>
</dbReference>
<dbReference type="Gene3D" id="3.90.1280.10">
    <property type="entry name" value="HSP33 redox switch-like"/>
    <property type="match status" value="1"/>
</dbReference>
<name>A0A2T3W820_9DEIO</name>
<dbReference type="GO" id="GO:0051082">
    <property type="term" value="F:unfolded protein binding"/>
    <property type="evidence" value="ECO:0007669"/>
    <property type="project" value="UniProtKB-UniRule"/>
</dbReference>
<evidence type="ECO:0000256" key="4">
    <source>
        <dbReference type="ARBA" id="ARBA00023186"/>
    </source>
</evidence>
<organism evidence="7 8">
    <name type="scientific">Deinococcus arcticus</name>
    <dbReference type="NCBI Taxonomy" id="2136176"/>
    <lineage>
        <taxon>Bacteria</taxon>
        <taxon>Thermotogati</taxon>
        <taxon>Deinococcota</taxon>
        <taxon>Deinococci</taxon>
        <taxon>Deinococcales</taxon>
        <taxon>Deinococcaceae</taxon>
        <taxon>Deinococcus</taxon>
    </lineage>
</organism>
<gene>
    <name evidence="6" type="primary">hslO</name>
    <name evidence="7" type="ORF">C8263_10885</name>
</gene>
<dbReference type="OrthoDB" id="9776534at2"/>
<evidence type="ECO:0000256" key="6">
    <source>
        <dbReference type="HAMAP-Rule" id="MF_00117"/>
    </source>
</evidence>
<comment type="PTM">
    <text evidence="6">Under oxidizing conditions two disulfide bonds are formed involving the reactive cysteines. Under reducing conditions zinc is bound to the reactive cysteines and the protein is inactive.</text>
</comment>
<dbReference type="HAMAP" id="MF_00117">
    <property type="entry name" value="HslO"/>
    <property type="match status" value="1"/>
</dbReference>
<dbReference type="SUPFAM" id="SSF64397">
    <property type="entry name" value="Hsp33 domain"/>
    <property type="match status" value="1"/>
</dbReference>
<dbReference type="InterPro" id="IPR016154">
    <property type="entry name" value="Heat_shock_Hsp33_C"/>
</dbReference>
<comment type="subcellular location">
    <subcellularLocation>
        <location evidence="6">Cytoplasm</location>
    </subcellularLocation>
</comment>
<feature type="disulfide bond" description="Redox-active" evidence="6">
    <location>
        <begin position="261"/>
        <end position="263"/>
    </location>
</feature>
<comment type="caution">
    <text evidence="7">The sequence shown here is derived from an EMBL/GenBank/DDBJ whole genome shotgun (WGS) entry which is preliminary data.</text>
</comment>
<evidence type="ECO:0000256" key="3">
    <source>
        <dbReference type="ARBA" id="ARBA00023157"/>
    </source>
</evidence>
<keyword evidence="3 6" id="KW-1015">Disulfide bond</keyword>
<reference evidence="7 8" key="1">
    <citation type="submission" date="2018-03" db="EMBL/GenBank/DDBJ databases">
        <title>Draft genome of Deinococcus sp. OD32.</title>
        <authorList>
            <person name="Wang X.-P."/>
            <person name="Du Z.-J."/>
        </authorList>
    </citation>
    <scope>NUCLEOTIDE SEQUENCE [LARGE SCALE GENOMIC DNA]</scope>
    <source>
        <strain evidence="7 8">OD32</strain>
    </source>
</reference>
<dbReference type="PANTHER" id="PTHR30111:SF1">
    <property type="entry name" value="33 KDA CHAPERONIN"/>
    <property type="match status" value="1"/>
</dbReference>
<dbReference type="PIRSF" id="PIRSF005261">
    <property type="entry name" value="Heat_shock_Hsp33"/>
    <property type="match status" value="1"/>
</dbReference>
<sequence>MRGAAHPFAGRAGKVGPMTVTLPDSYILRGTAAGGTLRLVGMESSRLVEDARLRHGLSKTATAALGRTLTASALLAVVLGKRTDSRVNLRIEGDGPVGWVVAEGSTDGRVRGYVRHPDADLPLRERDGKLDVSGIVGQEGEIAVTRLLDNGEPYTGSAHLVSGEIAEDVSTYLGVSEQIPNAVLLGVYEEGGRVAHAGGLLIQAMPGASDETLGRLEANVRAMGQLTDHLRRGGLLAALERAAEGLDLRLAAEAQPAHFACRCSRQKAQDSLKFFSAAERQDMIETGGQEIVCHWCGERYQITPEEIDALDQGGAPARA</sequence>
<dbReference type="GO" id="GO:0042026">
    <property type="term" value="P:protein refolding"/>
    <property type="evidence" value="ECO:0007669"/>
    <property type="project" value="TreeGrafter"/>
</dbReference>
<feature type="disulfide bond" description="Redox-active" evidence="6">
    <location>
        <begin position="293"/>
        <end position="296"/>
    </location>
</feature>
<dbReference type="PANTHER" id="PTHR30111">
    <property type="entry name" value="33 KDA CHAPERONIN"/>
    <property type="match status" value="1"/>
</dbReference>
<dbReference type="InterPro" id="IPR016153">
    <property type="entry name" value="Heat_shock_Hsp33_N"/>
</dbReference>
<dbReference type="GO" id="GO:0044183">
    <property type="term" value="F:protein folding chaperone"/>
    <property type="evidence" value="ECO:0007669"/>
    <property type="project" value="TreeGrafter"/>
</dbReference>
<keyword evidence="8" id="KW-1185">Reference proteome</keyword>
<dbReference type="AlphaFoldDB" id="A0A2T3W820"/>
<evidence type="ECO:0000256" key="5">
    <source>
        <dbReference type="ARBA" id="ARBA00023284"/>
    </source>
</evidence>